<dbReference type="AlphaFoldDB" id="A0A6M5YLV6"/>
<gene>
    <name evidence="3" type="ORF">FTUN_2595</name>
</gene>
<feature type="domain" description="Gfo/Idh/MocA-like oxidoreductase bacterial type C-terminal" evidence="2">
    <location>
        <begin position="207"/>
        <end position="433"/>
    </location>
</feature>
<evidence type="ECO:0000259" key="1">
    <source>
        <dbReference type="Pfam" id="PF01408"/>
    </source>
</evidence>
<dbReference type="KEGG" id="ftj:FTUN_2595"/>
<name>A0A6M5YLV6_9BACT</name>
<reference evidence="4" key="1">
    <citation type="submission" date="2020-05" db="EMBL/GenBank/DDBJ databases">
        <title>Frigoriglobus tundricola gen. nov., sp. nov., a psychrotolerant cellulolytic planctomycete of the family Gemmataceae with two divergent copies of 16S rRNA gene.</title>
        <authorList>
            <person name="Kulichevskaya I.S."/>
            <person name="Ivanova A.A."/>
            <person name="Naumoff D.G."/>
            <person name="Beletsky A.V."/>
            <person name="Rijpstra W.I.C."/>
            <person name="Sinninghe Damste J.S."/>
            <person name="Mardanov A.V."/>
            <person name="Ravin N.V."/>
            <person name="Dedysh S.N."/>
        </authorList>
    </citation>
    <scope>NUCLEOTIDE SEQUENCE [LARGE SCALE GENOMIC DNA]</scope>
    <source>
        <strain evidence="4">PL17</strain>
    </source>
</reference>
<dbReference type="SUPFAM" id="SSF55347">
    <property type="entry name" value="Glyceraldehyde-3-phosphate dehydrogenase-like, C-terminal domain"/>
    <property type="match status" value="1"/>
</dbReference>
<dbReference type="Proteomes" id="UP000503447">
    <property type="component" value="Chromosome"/>
</dbReference>
<evidence type="ECO:0000313" key="4">
    <source>
        <dbReference type="Proteomes" id="UP000503447"/>
    </source>
</evidence>
<dbReference type="PROSITE" id="PS51318">
    <property type="entry name" value="TAT"/>
    <property type="match status" value="1"/>
</dbReference>
<proteinExistence type="predicted"/>
<feature type="domain" description="Gfo/Idh/MocA-like oxidoreductase N-terminal" evidence="1">
    <location>
        <begin position="36"/>
        <end position="165"/>
    </location>
</feature>
<dbReference type="PANTHER" id="PTHR43818">
    <property type="entry name" value="BCDNA.GH03377"/>
    <property type="match status" value="1"/>
</dbReference>
<sequence length="433" mass="47662">MLTRRTFLHSAAATAAAPLVISRPAGARAPSEKLTLGFIGIGAMGRGHLGDFLGRSEVEVVAVCDVVKERTENAQQAVEKRYADRTKSGTYKGVKTFGDFRELLALKGLDAVVIATPDHWHAIPSVLAARAGKHIYCEKPLTQNLADGRWLADEVKKAKVVFQTGSQQRSEFGGHFRKAVEYVWNGRIGQLKTIRIGVGGPAKPCDLKGEPKPEGTDWDFWLGPAPEREYSSVLCPKGVHGHFPDWRKYQEYAGGQLADMGAHHFDIAQWALGTDTSGPVEVVPPKDPKTGRGLRFVYANGVVMIHDAFEKGKDGKELRSDCVFEGTEGIILVSRGGIRSLPDTTLKDPIGEREKHVYPSTDHKKNWLECVRSGKETICPAETGHRSASICHLGNIGYRLGRTLKWDPVKETFIDDAAANKELAREPRPKWKI</sequence>
<evidence type="ECO:0000259" key="2">
    <source>
        <dbReference type="Pfam" id="PF19051"/>
    </source>
</evidence>
<dbReference type="InterPro" id="IPR043906">
    <property type="entry name" value="Gfo/Idh/MocA_OxRdtase_bact_C"/>
</dbReference>
<dbReference type="InterPro" id="IPR000683">
    <property type="entry name" value="Gfo/Idh/MocA-like_OxRdtase_N"/>
</dbReference>
<dbReference type="RefSeq" id="WP_171470937.1">
    <property type="nucleotide sequence ID" value="NZ_CP053452.2"/>
</dbReference>
<organism evidence="3 4">
    <name type="scientific">Frigoriglobus tundricola</name>
    <dbReference type="NCBI Taxonomy" id="2774151"/>
    <lineage>
        <taxon>Bacteria</taxon>
        <taxon>Pseudomonadati</taxon>
        <taxon>Planctomycetota</taxon>
        <taxon>Planctomycetia</taxon>
        <taxon>Gemmatales</taxon>
        <taxon>Gemmataceae</taxon>
        <taxon>Frigoriglobus</taxon>
    </lineage>
</organism>
<accession>A0A6M5YLV6</accession>
<dbReference type="PANTHER" id="PTHR43818:SF5">
    <property type="entry name" value="OXIDOREDUCTASE FAMILY PROTEIN"/>
    <property type="match status" value="1"/>
</dbReference>
<evidence type="ECO:0000313" key="3">
    <source>
        <dbReference type="EMBL" id="QJW95069.1"/>
    </source>
</evidence>
<dbReference type="Gene3D" id="3.40.50.720">
    <property type="entry name" value="NAD(P)-binding Rossmann-like Domain"/>
    <property type="match status" value="1"/>
</dbReference>
<dbReference type="Gene3D" id="3.30.360.10">
    <property type="entry name" value="Dihydrodipicolinate Reductase, domain 2"/>
    <property type="match status" value="1"/>
</dbReference>
<keyword evidence="4" id="KW-1185">Reference proteome</keyword>
<dbReference type="InterPro" id="IPR006311">
    <property type="entry name" value="TAT_signal"/>
</dbReference>
<dbReference type="Pfam" id="PF01408">
    <property type="entry name" value="GFO_IDH_MocA"/>
    <property type="match status" value="1"/>
</dbReference>
<dbReference type="InterPro" id="IPR036291">
    <property type="entry name" value="NAD(P)-bd_dom_sf"/>
</dbReference>
<dbReference type="InterPro" id="IPR050463">
    <property type="entry name" value="Gfo/Idh/MocA_oxidrdct_glycsds"/>
</dbReference>
<protein>
    <submittedName>
        <fullName evidence="3">Gfo/Idh/MocA family oxidoreductase</fullName>
    </submittedName>
</protein>
<dbReference type="EMBL" id="CP053452">
    <property type="protein sequence ID" value="QJW95069.1"/>
    <property type="molecule type" value="Genomic_DNA"/>
</dbReference>
<dbReference type="Pfam" id="PF19051">
    <property type="entry name" value="GFO_IDH_MocA_C2"/>
    <property type="match status" value="1"/>
</dbReference>
<dbReference type="GO" id="GO:0000166">
    <property type="term" value="F:nucleotide binding"/>
    <property type="evidence" value="ECO:0007669"/>
    <property type="project" value="InterPro"/>
</dbReference>
<dbReference type="SUPFAM" id="SSF51735">
    <property type="entry name" value="NAD(P)-binding Rossmann-fold domains"/>
    <property type="match status" value="1"/>
</dbReference>